<dbReference type="Proteomes" id="UP000657177">
    <property type="component" value="Unassembled WGS sequence"/>
</dbReference>
<keyword evidence="9" id="KW-0915">Sodium</keyword>
<feature type="transmembrane region" description="Helical" evidence="9">
    <location>
        <begin position="6"/>
        <end position="23"/>
    </location>
</feature>
<dbReference type="InterPro" id="IPR004131">
    <property type="entry name" value="PPase-energised_H-pump"/>
</dbReference>
<dbReference type="EMBL" id="JAAKDE010000005">
    <property type="protein sequence ID" value="MBA2132581.1"/>
    <property type="molecule type" value="Genomic_DNA"/>
</dbReference>
<dbReference type="GO" id="GO:0030955">
    <property type="term" value="F:potassium ion binding"/>
    <property type="evidence" value="ECO:0007669"/>
    <property type="project" value="UniProtKB-UniRule"/>
</dbReference>
<organism evidence="10 11">
    <name type="scientific">Capillibacterium thermochitinicola</name>
    <dbReference type="NCBI Taxonomy" id="2699427"/>
    <lineage>
        <taxon>Bacteria</taxon>
        <taxon>Bacillati</taxon>
        <taxon>Bacillota</taxon>
        <taxon>Capillibacterium</taxon>
    </lineage>
</organism>
<comment type="caution">
    <text evidence="10">The sequence shown here is derived from an EMBL/GenBank/DDBJ whole genome shotgun (WGS) entry which is preliminary data.</text>
</comment>
<evidence type="ECO:0000256" key="5">
    <source>
        <dbReference type="ARBA" id="ARBA00022967"/>
    </source>
</evidence>
<proteinExistence type="inferred from homology"/>
<dbReference type="NCBIfam" id="NF001960">
    <property type="entry name" value="PRK00733.3-5"/>
    <property type="match status" value="1"/>
</dbReference>
<dbReference type="GO" id="GO:0006814">
    <property type="term" value="P:sodium ion transport"/>
    <property type="evidence" value="ECO:0007669"/>
    <property type="project" value="UniProtKB-UniRule"/>
</dbReference>
<feature type="transmembrane region" description="Helical" evidence="9">
    <location>
        <begin position="278"/>
        <end position="300"/>
    </location>
</feature>
<evidence type="ECO:0000256" key="9">
    <source>
        <dbReference type="HAMAP-Rule" id="MF_01129"/>
    </source>
</evidence>
<evidence type="ECO:0000256" key="6">
    <source>
        <dbReference type="ARBA" id="ARBA00022989"/>
    </source>
</evidence>
<evidence type="ECO:0000313" key="11">
    <source>
        <dbReference type="Proteomes" id="UP000657177"/>
    </source>
</evidence>
<keyword evidence="11" id="KW-1185">Reference proteome</keyword>
<keyword evidence="2 9" id="KW-0813">Transport</keyword>
<dbReference type="PIRSF" id="PIRSF001265">
    <property type="entry name" value="H+-PPase"/>
    <property type="match status" value="1"/>
</dbReference>
<comment type="subunit">
    <text evidence="9">Homodimer.</text>
</comment>
<keyword evidence="4 9" id="KW-0460">Magnesium</keyword>
<feature type="transmembrane region" description="Helical" evidence="9">
    <location>
        <begin position="362"/>
        <end position="386"/>
    </location>
</feature>
<name>A0A8J6HZC4_9FIRM</name>
<accession>A0A8J6HZC4</accession>
<keyword evidence="10" id="KW-0378">Hydrolase</keyword>
<keyword evidence="3 9" id="KW-0812">Transmembrane</keyword>
<keyword evidence="9" id="KW-1003">Cell membrane</keyword>
<dbReference type="AlphaFoldDB" id="A0A8J6HZC4"/>
<dbReference type="GO" id="GO:0009678">
    <property type="term" value="F:diphosphate hydrolysis-driven proton transmembrane transporter activity"/>
    <property type="evidence" value="ECO:0007669"/>
    <property type="project" value="UniProtKB-UniRule"/>
</dbReference>
<dbReference type="HAMAP" id="MF_01129">
    <property type="entry name" value="PPase_energized_pump"/>
    <property type="match status" value="1"/>
</dbReference>
<dbReference type="NCBIfam" id="TIGR01104">
    <property type="entry name" value="V_PPase"/>
    <property type="match status" value="1"/>
</dbReference>
<feature type="transmembrane region" description="Helical" evidence="9">
    <location>
        <begin position="447"/>
        <end position="466"/>
    </location>
</feature>
<dbReference type="GO" id="GO:0000287">
    <property type="term" value="F:magnesium ion binding"/>
    <property type="evidence" value="ECO:0007669"/>
    <property type="project" value="UniProtKB-UniRule"/>
</dbReference>
<dbReference type="EC" id="7.2.3.1" evidence="9"/>
<comment type="function">
    <text evidence="9">Sodium pump that utilizes the energy of pyrophosphate hydrolysis as the driving force for Na(+) movement across the membrane.</text>
</comment>
<feature type="transmembrane region" description="Helical" evidence="9">
    <location>
        <begin position="472"/>
        <end position="491"/>
    </location>
</feature>
<evidence type="ECO:0000256" key="8">
    <source>
        <dbReference type="ARBA" id="ARBA00023136"/>
    </source>
</evidence>
<keyword evidence="9" id="KW-0739">Sodium transport</keyword>
<dbReference type="PANTHER" id="PTHR31998">
    <property type="entry name" value="K(+)-INSENSITIVE PYROPHOSPHATE-ENERGIZED PROTON PUMP"/>
    <property type="match status" value="1"/>
</dbReference>
<evidence type="ECO:0000256" key="4">
    <source>
        <dbReference type="ARBA" id="ARBA00022842"/>
    </source>
</evidence>
<feature type="transmembrane region" description="Helical" evidence="9">
    <location>
        <begin position="306"/>
        <end position="323"/>
    </location>
</feature>
<feature type="transmembrane region" description="Helical" evidence="9">
    <location>
        <begin position="117"/>
        <end position="144"/>
    </location>
</feature>
<gene>
    <name evidence="9" type="primary">hppA</name>
    <name evidence="10" type="ORF">G5B42_03355</name>
</gene>
<feature type="transmembrane region" description="Helical" evidence="9">
    <location>
        <begin position="76"/>
        <end position="96"/>
    </location>
</feature>
<feature type="transmembrane region" description="Helical" evidence="9">
    <location>
        <begin position="245"/>
        <end position="266"/>
    </location>
</feature>
<evidence type="ECO:0000256" key="3">
    <source>
        <dbReference type="ARBA" id="ARBA00022692"/>
    </source>
</evidence>
<keyword evidence="8 9" id="KW-0472">Membrane</keyword>
<comment type="caution">
    <text evidence="9">Lacks conserved residue(s) required for the propagation of feature annotation.</text>
</comment>
<feature type="transmembrane region" description="Helical" evidence="9">
    <location>
        <begin position="568"/>
        <end position="587"/>
    </location>
</feature>
<evidence type="ECO:0000256" key="7">
    <source>
        <dbReference type="ARBA" id="ARBA00023065"/>
    </source>
</evidence>
<sequence length="652" mass="67841">MFWVVPLVGIVTLLVVWSYYRQIKKADPGNEKMQEISHAIRTGAFAFIRREYTSVAWVLLIALPIIYFTLDLPTLVTFLIGAFLSLLAGFIGMNAATLANVRTAQAAKNGTVAALQIAFPAGAIMGLTVVGLNLVGISVLYLLFGEPELLTGYGLGSSLVALFARFGGGIYTKAADVGADLVGKLEEGIPEDDPRNPAVIADNVGDNVGDVCGMGSDLFESEAEVMVAAMSLGATLTARYGAKAIVGPVLLFAIGVLASVLGVYFIRMRKNSNVYSAINNGNYVTCALAVLGGFFFTKFYLNDLSLFGAVMVGPIAGLLVGLASEYYTSDEKQPVRALAAAAQTGTATTIIDGVAIGMKSTVLPILITAGAVLIAHRFGGFFGLALSAVSMLSISGITIAVDAYGPVADNAGGITEMAGLPEEVREVTDTLDSVGNSMAAVTKGFDISAAALTALSLFAAYASAAQLEAIDLLSPSVIIGLFIGGIMPFFFSAQALEAVGRAAGFMIEEVRRQMREIPGLREGKAKPDYARCVDISTRVALKEMTLPSVIALLAPVVVGFALGKEALAGVLGGSLLTGMLMALFLANSGGAWDNAKKYIEAGNFGGKKSPAHEAAVIGDTVGDPFKDTAGPSLNILFKLVEIVALTIAPLIR</sequence>
<comment type="subcellular location">
    <subcellularLocation>
        <location evidence="9">Cell membrane</location>
        <topology evidence="9">Multi-pass membrane protein</topology>
    </subcellularLocation>
    <subcellularLocation>
        <location evidence="1">Endomembrane system</location>
        <topology evidence="1">Multi-pass membrane protein</topology>
    </subcellularLocation>
</comment>
<feature type="site" description="Determinant of potassium dependence" evidence="9">
    <location>
        <position position="439"/>
    </location>
</feature>
<comment type="cofactor">
    <cofactor evidence="9">
        <name>Mg(2+)</name>
        <dbReference type="ChEBI" id="CHEBI:18420"/>
    </cofactor>
</comment>
<keyword evidence="9" id="KW-0630">Potassium</keyword>
<comment type="similarity">
    <text evidence="9">Belongs to the H(+)-translocating pyrophosphatase (TC 3.A.10) family. K(+)-stimulated subfamily.</text>
</comment>
<dbReference type="GO" id="GO:0005886">
    <property type="term" value="C:plasma membrane"/>
    <property type="evidence" value="ECO:0007669"/>
    <property type="project" value="UniProtKB-SubCell"/>
</dbReference>
<comment type="activity regulation">
    <text evidence="9">Requires K(+) for maximal activity.</text>
</comment>
<keyword evidence="7 9" id="KW-0406">Ion transport</keyword>
<feature type="transmembrane region" description="Helical" evidence="9">
    <location>
        <begin position="544"/>
        <end position="562"/>
    </location>
</feature>
<evidence type="ECO:0000313" key="10">
    <source>
        <dbReference type="EMBL" id="MBA2132581.1"/>
    </source>
</evidence>
<dbReference type="GO" id="GO:0004427">
    <property type="term" value="F:inorganic diphosphate phosphatase activity"/>
    <property type="evidence" value="ECO:0007669"/>
    <property type="project" value="UniProtKB-UniRule"/>
</dbReference>
<evidence type="ECO:0000256" key="2">
    <source>
        <dbReference type="ARBA" id="ARBA00022448"/>
    </source>
</evidence>
<reference evidence="10" key="1">
    <citation type="submission" date="2020-06" db="EMBL/GenBank/DDBJ databases">
        <title>Novel chitinolytic bacterium.</title>
        <authorList>
            <person name="Ungkulpasvich U."/>
            <person name="Kosugi A."/>
            <person name="Uke A."/>
        </authorList>
    </citation>
    <scope>NUCLEOTIDE SEQUENCE</scope>
    <source>
        <strain evidence="10">UUS1-1</strain>
    </source>
</reference>
<protein>
    <recommendedName>
        <fullName evidence="9">Putative K(+)-stimulated pyrophosphate-energized sodium pump</fullName>
        <ecNumber evidence="9">7.2.3.1</ecNumber>
    </recommendedName>
    <alternativeName>
        <fullName evidence="9">Membrane-bound sodium-translocating pyrophosphatase</fullName>
    </alternativeName>
    <alternativeName>
        <fullName evidence="9">Pyrophosphate-energized inorganic pyrophosphatase</fullName>
        <shortName evidence="9">Na(+)-PPase</shortName>
    </alternativeName>
</protein>
<comment type="catalytic activity">
    <reaction evidence="9">
        <text>Na(+)(in) + diphosphate + H2O = Na(+)(out) + 2 phosphate + H(+)</text>
        <dbReference type="Rhea" id="RHEA:57884"/>
        <dbReference type="ChEBI" id="CHEBI:15377"/>
        <dbReference type="ChEBI" id="CHEBI:15378"/>
        <dbReference type="ChEBI" id="CHEBI:29101"/>
        <dbReference type="ChEBI" id="CHEBI:33019"/>
        <dbReference type="ChEBI" id="CHEBI:43474"/>
        <dbReference type="EC" id="7.2.3.1"/>
    </reaction>
</comment>
<keyword evidence="5 9" id="KW-1278">Translocase</keyword>
<evidence type="ECO:0000256" key="1">
    <source>
        <dbReference type="ARBA" id="ARBA00004127"/>
    </source>
</evidence>
<keyword evidence="6 9" id="KW-1133">Transmembrane helix</keyword>
<dbReference type="Pfam" id="PF03030">
    <property type="entry name" value="H_PPase"/>
    <property type="match status" value="1"/>
</dbReference>
<feature type="transmembrane region" description="Helical" evidence="9">
    <location>
        <begin position="52"/>
        <end position="70"/>
    </location>
</feature>
<dbReference type="GO" id="GO:0012505">
    <property type="term" value="C:endomembrane system"/>
    <property type="evidence" value="ECO:0007669"/>
    <property type="project" value="UniProtKB-SubCell"/>
</dbReference>